<dbReference type="GO" id="GO:0008111">
    <property type="term" value="F:alpha-methylacyl-CoA racemase activity"/>
    <property type="evidence" value="ECO:0007669"/>
    <property type="project" value="TreeGrafter"/>
</dbReference>
<dbReference type="OrthoDB" id="5863171at2759"/>
<name>A0A0L0FG45_9EUKA</name>
<dbReference type="AlphaFoldDB" id="A0A0L0FG45"/>
<feature type="region of interest" description="Disordered" evidence="2">
    <location>
        <begin position="72"/>
        <end position="105"/>
    </location>
</feature>
<dbReference type="InterPro" id="IPR023606">
    <property type="entry name" value="CoA-Trfase_III_dom_1_sf"/>
</dbReference>
<comment type="similarity">
    <text evidence="1">Belongs to the CoA-transferase III family.</text>
</comment>
<feature type="non-terminal residue" evidence="3">
    <location>
        <position position="1"/>
    </location>
</feature>
<evidence type="ECO:0008006" key="5">
    <source>
        <dbReference type="Google" id="ProtNLM"/>
    </source>
</evidence>
<accession>A0A0L0FG45</accession>
<gene>
    <name evidence="3" type="ORF">SARC_11757</name>
</gene>
<dbReference type="Gene3D" id="3.30.1540.10">
    <property type="entry name" value="formyl-coa transferase, domain 3"/>
    <property type="match status" value="1"/>
</dbReference>
<proteinExistence type="inferred from homology"/>
<keyword evidence="4" id="KW-1185">Reference proteome</keyword>
<dbReference type="GO" id="GO:0008206">
    <property type="term" value="P:bile acid metabolic process"/>
    <property type="evidence" value="ECO:0007669"/>
    <property type="project" value="TreeGrafter"/>
</dbReference>
<dbReference type="EMBL" id="KQ243455">
    <property type="protein sequence ID" value="KNC75725.1"/>
    <property type="molecule type" value="Genomic_DNA"/>
</dbReference>
<dbReference type="PANTHER" id="PTHR48228:SF5">
    <property type="entry name" value="ALPHA-METHYLACYL-COA RACEMASE"/>
    <property type="match status" value="1"/>
</dbReference>
<dbReference type="SUPFAM" id="SSF89796">
    <property type="entry name" value="CoA-transferase family III (CaiB/BaiF)"/>
    <property type="match status" value="1"/>
</dbReference>
<dbReference type="RefSeq" id="XP_014149627.1">
    <property type="nucleotide sequence ID" value="XM_014294152.1"/>
</dbReference>
<dbReference type="Gene3D" id="3.40.50.10540">
    <property type="entry name" value="Crotonobetainyl-coa:carnitine coa-transferase, domain 1"/>
    <property type="match status" value="1"/>
</dbReference>
<organism evidence="3 4">
    <name type="scientific">Sphaeroforma arctica JP610</name>
    <dbReference type="NCBI Taxonomy" id="667725"/>
    <lineage>
        <taxon>Eukaryota</taxon>
        <taxon>Ichthyosporea</taxon>
        <taxon>Ichthyophonida</taxon>
        <taxon>Sphaeroforma</taxon>
    </lineage>
</organism>
<dbReference type="InterPro" id="IPR003673">
    <property type="entry name" value="CoA-Trfase_fam_III"/>
</dbReference>
<evidence type="ECO:0000256" key="1">
    <source>
        <dbReference type="ARBA" id="ARBA00008383"/>
    </source>
</evidence>
<dbReference type="STRING" id="667725.A0A0L0FG45"/>
<evidence type="ECO:0000313" key="3">
    <source>
        <dbReference type="EMBL" id="KNC75725.1"/>
    </source>
</evidence>
<reference evidence="3 4" key="1">
    <citation type="submission" date="2011-02" db="EMBL/GenBank/DDBJ databases">
        <title>The Genome Sequence of Sphaeroforma arctica JP610.</title>
        <authorList>
            <consortium name="The Broad Institute Genome Sequencing Platform"/>
            <person name="Russ C."/>
            <person name="Cuomo C."/>
            <person name="Young S.K."/>
            <person name="Zeng Q."/>
            <person name="Gargeya S."/>
            <person name="Alvarado L."/>
            <person name="Berlin A."/>
            <person name="Chapman S.B."/>
            <person name="Chen Z."/>
            <person name="Freedman E."/>
            <person name="Gellesch M."/>
            <person name="Goldberg J."/>
            <person name="Griggs A."/>
            <person name="Gujja S."/>
            <person name="Heilman E."/>
            <person name="Heiman D."/>
            <person name="Howarth C."/>
            <person name="Mehta T."/>
            <person name="Neiman D."/>
            <person name="Pearson M."/>
            <person name="Roberts A."/>
            <person name="Saif S."/>
            <person name="Shea T."/>
            <person name="Shenoy N."/>
            <person name="Sisk P."/>
            <person name="Stolte C."/>
            <person name="Sykes S."/>
            <person name="White J."/>
            <person name="Yandava C."/>
            <person name="Burger G."/>
            <person name="Gray M.W."/>
            <person name="Holland P.W.H."/>
            <person name="King N."/>
            <person name="Lang F.B.F."/>
            <person name="Roger A.J."/>
            <person name="Ruiz-Trillo I."/>
            <person name="Haas B."/>
            <person name="Nusbaum C."/>
            <person name="Birren B."/>
        </authorList>
    </citation>
    <scope>NUCLEOTIDE SEQUENCE [LARGE SCALE GENOMIC DNA]</scope>
    <source>
        <strain evidence="3 4">JP610</strain>
    </source>
</reference>
<dbReference type="InterPro" id="IPR050509">
    <property type="entry name" value="CoA-transferase_III"/>
</dbReference>
<dbReference type="InterPro" id="IPR044855">
    <property type="entry name" value="CoA-Trfase_III_dom3_sf"/>
</dbReference>
<dbReference type="PANTHER" id="PTHR48228">
    <property type="entry name" value="SUCCINYL-COA--D-CITRAMALATE COA-TRANSFERASE"/>
    <property type="match status" value="1"/>
</dbReference>
<sequence length="137" mass="15235">QLCEGLEIEPKTFKQMDIMKYDEMRKVFEDKFRSKTRDEWTAIFTELDACVTPVLEIDEAISDAHATARQAFRDTDINGKPTPYPSPAPRLSRTPAEDDSGNINVSLGQNTMEVLKSAGLSQGEIRALLSKGGAEQN</sequence>
<evidence type="ECO:0000256" key="2">
    <source>
        <dbReference type="SAM" id="MobiDB-lite"/>
    </source>
</evidence>
<dbReference type="GO" id="GO:0005739">
    <property type="term" value="C:mitochondrion"/>
    <property type="evidence" value="ECO:0007669"/>
    <property type="project" value="TreeGrafter"/>
</dbReference>
<dbReference type="Pfam" id="PF02515">
    <property type="entry name" value="CoA_transf_3"/>
    <property type="match status" value="1"/>
</dbReference>
<dbReference type="GeneID" id="25912261"/>
<dbReference type="eggNOG" id="KOG3957">
    <property type="taxonomic scope" value="Eukaryota"/>
</dbReference>
<dbReference type="Proteomes" id="UP000054560">
    <property type="component" value="Unassembled WGS sequence"/>
</dbReference>
<protein>
    <recommendedName>
        <fullName evidence="5">Alpha-methylacyl-CoA racemase</fullName>
    </recommendedName>
</protein>
<evidence type="ECO:0000313" key="4">
    <source>
        <dbReference type="Proteomes" id="UP000054560"/>
    </source>
</evidence>